<dbReference type="InterPro" id="IPR029063">
    <property type="entry name" value="SAM-dependent_MTases_sf"/>
</dbReference>
<evidence type="ECO:0008006" key="7">
    <source>
        <dbReference type="Google" id="ProtNLM"/>
    </source>
</evidence>
<sequence length="713" mass="80828">MSPGLLAPNDKMTVPAKALPRDVDIIDIRREQLDGSLLKMTIDSLNPKNGESKSMPTLLLYDELGLKLFEKITYLEDYYLTNAEIETLTTHADKIAERLVDGSQLVELGSGNLRKVDILLQAFEKARKNISYYALDLSLPELKRTFSQIGTNSYQYVKCAALHGTYDDALAWLSNPENRASPTCIMTLGSSLGNFDPSAAADFLHSFAKIMTPRDTMLVGLDACQDADKIYRAYNDSEHVTEQFYRNGLDHANKLLGRPVFGQEDWAVVGSCKRAPYYHEAHYAALKDISSHDLSFSKGESLKVEHSYKYSQVESESLWRDAGFIRNISYANKNDTWHIHILSPYKVAYPAKPTEYASQPVPTVDDWEELWNAWDTVTRAMVPNEELLNKPIQLRNNLIFYLDIHLTKATKSPGTEPAYYPQIFERGIDPDVDDPNLCHDHSEIPDTWPPLDEILLFQNRVRNRVRDLINLGKTARDHKLGQSIWLAFEHEVMHLETFLYMLLQSERILPPPNRKFPNFAAMASEARNHSVPNKWFSVPDCSITIGLDDPENDEGPDRYFGWDNERPSRKVSVHAFEAQARPITNEEYAIFLQKNKVATLPASWTTSKSSLNITNGTFHSCNGTYEVENTSSELSELFLKGKAVRTVYGAVPLRFALDWPVMASYNELADYASWMNGRIPTVEEARSIYSYAEKLKKETAERVPSSLVPAVNG</sequence>
<dbReference type="AlphaFoldDB" id="A0A0G2EZD6"/>
<evidence type="ECO:0000256" key="2">
    <source>
        <dbReference type="ARBA" id="ARBA00022679"/>
    </source>
</evidence>
<keyword evidence="2" id="KW-0808">Transferase</keyword>
<name>A0A0G2EZD6_PHACM</name>
<reference evidence="5 6" key="2">
    <citation type="submission" date="2015-05" db="EMBL/GenBank/DDBJ databases">
        <authorList>
            <person name="Morales-Cruz A."/>
            <person name="Amrine K.C."/>
            <person name="Cantu D."/>
        </authorList>
    </citation>
    <scope>NUCLEOTIDE SEQUENCE [LARGE SCALE GENOMIC DNA]</scope>
    <source>
        <strain evidence="5">UCRPC4</strain>
    </source>
</reference>
<evidence type="ECO:0000313" key="5">
    <source>
        <dbReference type="EMBL" id="KKY27484.1"/>
    </source>
</evidence>
<protein>
    <recommendedName>
        <fullName evidence="7">Histidine-specific methyltransferase SAM-dependent domain-containing protein</fullName>
    </recommendedName>
</protein>
<keyword evidence="6" id="KW-1185">Reference proteome</keyword>
<evidence type="ECO:0000256" key="1">
    <source>
        <dbReference type="ARBA" id="ARBA00022603"/>
    </source>
</evidence>
<keyword evidence="1" id="KW-0489">Methyltransferase</keyword>
<evidence type="ECO:0000259" key="4">
    <source>
        <dbReference type="Pfam" id="PF10017"/>
    </source>
</evidence>
<dbReference type="EMBL" id="LCWF01000024">
    <property type="protein sequence ID" value="KKY27484.1"/>
    <property type="molecule type" value="Genomic_DNA"/>
</dbReference>
<dbReference type="GO" id="GO:0032259">
    <property type="term" value="P:methylation"/>
    <property type="evidence" value="ECO:0007669"/>
    <property type="project" value="UniProtKB-KW"/>
</dbReference>
<proteinExistence type="predicted"/>
<gene>
    <name evidence="5" type="ORF">UCRPC4_g01079</name>
</gene>
<dbReference type="GO" id="GO:0008168">
    <property type="term" value="F:methyltransferase activity"/>
    <property type="evidence" value="ECO:0007669"/>
    <property type="project" value="UniProtKB-KW"/>
</dbReference>
<dbReference type="InterPro" id="IPR005532">
    <property type="entry name" value="SUMF_dom"/>
</dbReference>
<accession>A0A0G2EZD6</accession>
<feature type="domain" description="Histidine-specific methyltransferase SAM-dependent" evidence="4">
    <location>
        <begin position="51"/>
        <end position="342"/>
    </location>
</feature>
<feature type="domain" description="Sulfatase-modifying factor enzyme-like" evidence="3">
    <location>
        <begin position="559"/>
        <end position="684"/>
    </location>
</feature>
<organism evidence="5 6">
    <name type="scientific">Phaeomoniella chlamydospora</name>
    <name type="common">Phaeoacremonium chlamydosporum</name>
    <dbReference type="NCBI Taxonomy" id="158046"/>
    <lineage>
        <taxon>Eukaryota</taxon>
        <taxon>Fungi</taxon>
        <taxon>Dikarya</taxon>
        <taxon>Ascomycota</taxon>
        <taxon>Pezizomycotina</taxon>
        <taxon>Eurotiomycetes</taxon>
        <taxon>Chaetothyriomycetidae</taxon>
        <taxon>Phaeomoniellales</taxon>
        <taxon>Phaeomoniellaceae</taxon>
        <taxon>Phaeomoniella</taxon>
    </lineage>
</organism>
<dbReference type="SUPFAM" id="SSF56436">
    <property type="entry name" value="C-type lectin-like"/>
    <property type="match status" value="1"/>
</dbReference>
<evidence type="ECO:0000313" key="6">
    <source>
        <dbReference type="Proteomes" id="UP000053317"/>
    </source>
</evidence>
<dbReference type="Proteomes" id="UP000053317">
    <property type="component" value="Unassembled WGS sequence"/>
</dbReference>
<dbReference type="InterPro" id="IPR016187">
    <property type="entry name" value="CTDL_fold"/>
</dbReference>
<dbReference type="InterPro" id="IPR019257">
    <property type="entry name" value="MeTrfase_dom"/>
</dbReference>
<dbReference type="Pfam" id="PF10017">
    <property type="entry name" value="Methyltransf_33"/>
    <property type="match status" value="1"/>
</dbReference>
<comment type="caution">
    <text evidence="5">The sequence shown here is derived from an EMBL/GenBank/DDBJ whole genome shotgun (WGS) entry which is preliminary data.</text>
</comment>
<dbReference type="NCBIfam" id="TIGR03439">
    <property type="entry name" value="methyl_EasF"/>
    <property type="match status" value="1"/>
</dbReference>
<dbReference type="InterPro" id="IPR017805">
    <property type="entry name" value="SAM_MeTrfase_EasF-type_put"/>
</dbReference>
<dbReference type="Gene3D" id="3.90.1580.10">
    <property type="entry name" value="paralog of FGE (formylglycine-generating enzyme)"/>
    <property type="match status" value="1"/>
</dbReference>
<dbReference type="Pfam" id="PF03781">
    <property type="entry name" value="FGE-sulfatase"/>
    <property type="match status" value="1"/>
</dbReference>
<dbReference type="Gene3D" id="3.40.50.150">
    <property type="entry name" value="Vaccinia Virus protein VP39"/>
    <property type="match status" value="1"/>
</dbReference>
<evidence type="ECO:0000259" key="3">
    <source>
        <dbReference type="Pfam" id="PF03781"/>
    </source>
</evidence>
<dbReference type="PANTHER" id="PTHR43397:SF1">
    <property type="entry name" value="ERGOTHIONEINE BIOSYNTHESIS PROTEIN 1"/>
    <property type="match status" value="1"/>
</dbReference>
<dbReference type="PANTHER" id="PTHR43397">
    <property type="entry name" value="ERGOTHIONEINE BIOSYNTHESIS PROTEIN 1"/>
    <property type="match status" value="1"/>
</dbReference>
<dbReference type="InterPro" id="IPR042095">
    <property type="entry name" value="SUMF_sf"/>
</dbReference>
<reference evidence="5 6" key="1">
    <citation type="submission" date="2015-05" db="EMBL/GenBank/DDBJ databases">
        <title>Distinctive expansion of gene families associated with plant cell wall degradation and secondary metabolism in the genomes of grapevine trunk pathogens.</title>
        <authorList>
            <person name="Lawrence D.P."/>
            <person name="Travadon R."/>
            <person name="Rolshausen P.E."/>
            <person name="Baumgartner K."/>
        </authorList>
    </citation>
    <scope>NUCLEOTIDE SEQUENCE [LARGE SCALE GENOMIC DNA]</scope>
    <source>
        <strain evidence="5">UCRPC4</strain>
    </source>
</reference>
<dbReference type="OrthoDB" id="659at2759"/>
<dbReference type="InterPro" id="IPR051128">
    <property type="entry name" value="EgtD_Methyltrsf_superfamily"/>
</dbReference>